<evidence type="ECO:0000313" key="2">
    <source>
        <dbReference type="EMBL" id="MBM7632987.1"/>
    </source>
</evidence>
<keyword evidence="1" id="KW-0472">Membrane</keyword>
<name>A0ABS2PCF2_9BACL</name>
<keyword evidence="1" id="KW-1133">Transmembrane helix</keyword>
<gene>
    <name evidence="2" type="ORF">JOD17_002081</name>
</gene>
<dbReference type="EMBL" id="JAFBEC010000005">
    <property type="protein sequence ID" value="MBM7632987.1"/>
    <property type="molecule type" value="Genomic_DNA"/>
</dbReference>
<feature type="transmembrane region" description="Helical" evidence="1">
    <location>
        <begin position="41"/>
        <end position="60"/>
    </location>
</feature>
<accession>A0ABS2PCF2</accession>
<organism evidence="2 3">
    <name type="scientific">Geomicrobium sediminis</name>
    <dbReference type="NCBI Taxonomy" id="1347788"/>
    <lineage>
        <taxon>Bacteria</taxon>
        <taxon>Bacillati</taxon>
        <taxon>Bacillota</taxon>
        <taxon>Bacilli</taxon>
        <taxon>Bacillales</taxon>
        <taxon>Geomicrobium</taxon>
    </lineage>
</organism>
<dbReference type="RefSeq" id="WP_204697477.1">
    <property type="nucleotide sequence ID" value="NZ_JAFBEC010000005.1"/>
</dbReference>
<proteinExistence type="predicted"/>
<sequence>MTNKRGGAFQTPAGVSALTAGFVFLVLGFPFFYLVDLPSPYHTIITVIITTLGVFIGVFVSNKVYPRNK</sequence>
<protein>
    <submittedName>
        <fullName evidence="2">ABC-type antimicrobial peptide transport system permease subunit</fullName>
    </submittedName>
</protein>
<comment type="caution">
    <text evidence="2">The sequence shown here is derived from an EMBL/GenBank/DDBJ whole genome shotgun (WGS) entry which is preliminary data.</text>
</comment>
<reference evidence="2 3" key="1">
    <citation type="submission" date="2021-01" db="EMBL/GenBank/DDBJ databases">
        <title>Genomic Encyclopedia of Type Strains, Phase IV (KMG-IV): sequencing the most valuable type-strain genomes for metagenomic binning, comparative biology and taxonomic classification.</title>
        <authorList>
            <person name="Goeker M."/>
        </authorList>
    </citation>
    <scope>NUCLEOTIDE SEQUENCE [LARGE SCALE GENOMIC DNA]</scope>
    <source>
        <strain evidence="2 3">DSM 25540</strain>
    </source>
</reference>
<dbReference type="Proteomes" id="UP000741863">
    <property type="component" value="Unassembled WGS sequence"/>
</dbReference>
<keyword evidence="1" id="KW-0812">Transmembrane</keyword>
<keyword evidence="3" id="KW-1185">Reference proteome</keyword>
<evidence type="ECO:0000313" key="3">
    <source>
        <dbReference type="Proteomes" id="UP000741863"/>
    </source>
</evidence>
<evidence type="ECO:0000256" key="1">
    <source>
        <dbReference type="SAM" id="Phobius"/>
    </source>
</evidence>
<feature type="transmembrane region" description="Helical" evidence="1">
    <location>
        <begin position="12"/>
        <end position="35"/>
    </location>
</feature>